<protein>
    <submittedName>
        <fullName evidence="1">ABC transporter substrate-binding protein</fullName>
    </submittedName>
</protein>
<organism evidence="1">
    <name type="scientific">Desulfobacca acetoxidans</name>
    <dbReference type="NCBI Taxonomy" id="60893"/>
    <lineage>
        <taxon>Bacteria</taxon>
        <taxon>Pseudomonadati</taxon>
        <taxon>Thermodesulfobacteriota</taxon>
        <taxon>Desulfobaccia</taxon>
        <taxon>Desulfobaccales</taxon>
        <taxon>Desulfobaccaceae</taxon>
        <taxon>Desulfobacca</taxon>
    </lineage>
</organism>
<dbReference type="AlphaFoldDB" id="A0A7C5EXP8"/>
<reference evidence="1" key="1">
    <citation type="journal article" date="2020" name="mSystems">
        <title>Genome- and Community-Level Interaction Insights into Carbon Utilization and Element Cycling Functions of Hydrothermarchaeota in Hydrothermal Sediment.</title>
        <authorList>
            <person name="Zhou Z."/>
            <person name="Liu Y."/>
            <person name="Xu W."/>
            <person name="Pan J."/>
            <person name="Luo Z.H."/>
            <person name="Li M."/>
        </authorList>
    </citation>
    <scope>NUCLEOTIDE SEQUENCE [LARGE SCALE GENOMIC DNA]</scope>
    <source>
        <strain evidence="1">SpSt-853</strain>
    </source>
</reference>
<dbReference type="InterPro" id="IPR008869">
    <property type="entry name" value="MlaC/ttg2D"/>
</dbReference>
<dbReference type="PANTHER" id="PTHR36573:SF1">
    <property type="entry name" value="INTERMEMBRANE PHOSPHOLIPID TRANSPORT SYSTEM BINDING PROTEIN MLAC"/>
    <property type="match status" value="1"/>
</dbReference>
<comment type="caution">
    <text evidence="1">The sequence shown here is derived from an EMBL/GenBank/DDBJ whole genome shotgun (WGS) entry which is preliminary data.</text>
</comment>
<sequence length="208" mass="24621">MFRFFCHILIWSLCWLFLGWAEPVRAGAPTDTVRATVEEVIRLLSDEGLKTQKQKRRQAVKQAVDRVFDYEEMARRSLPNWTRLSASQRQEFVRLFAELLEASYADKFERYSGERVAFQGESLEGDHAEVRTVLLRKNDRIPMNYRLLNKSRWLVYDVVIEGVSLVSNYRSQFTRIISESSYDELVRRLRNKVEEQRRLERLQGKPGL</sequence>
<dbReference type="InterPro" id="IPR042245">
    <property type="entry name" value="Tgt2/MlaC_sf"/>
</dbReference>
<dbReference type="PANTHER" id="PTHR36573">
    <property type="entry name" value="INTERMEMBRANE PHOSPHOLIPID TRANSPORT SYSTEM BINDING PROTEIN MLAC"/>
    <property type="match status" value="1"/>
</dbReference>
<gene>
    <name evidence="1" type="ORF">ENW48_10295</name>
</gene>
<dbReference type="Gene3D" id="3.10.450.710">
    <property type="entry name" value="Tgt2/MlaC"/>
    <property type="match status" value="1"/>
</dbReference>
<evidence type="ECO:0000313" key="1">
    <source>
        <dbReference type="EMBL" id="HGZ12585.1"/>
    </source>
</evidence>
<accession>A0A7C5EXP8</accession>
<dbReference type="EMBL" id="DTKJ01000071">
    <property type="protein sequence ID" value="HGZ12585.1"/>
    <property type="molecule type" value="Genomic_DNA"/>
</dbReference>
<proteinExistence type="predicted"/>
<dbReference type="PIRSF" id="PIRSF004649">
    <property type="entry name" value="MlaC"/>
    <property type="match status" value="1"/>
</dbReference>
<name>A0A7C5EXP8_9BACT</name>
<dbReference type="Pfam" id="PF05494">
    <property type="entry name" value="MlaC"/>
    <property type="match status" value="1"/>
</dbReference>